<evidence type="ECO:0000313" key="2">
    <source>
        <dbReference type="EMBL" id="SDP70826.1"/>
    </source>
</evidence>
<gene>
    <name evidence="2" type="ORF">SAMN04489708_12237</name>
</gene>
<keyword evidence="3" id="KW-1185">Reference proteome</keyword>
<reference evidence="3" key="1">
    <citation type="submission" date="2016-10" db="EMBL/GenBank/DDBJ databases">
        <authorList>
            <person name="Varghese N."/>
            <person name="Submissions S."/>
        </authorList>
    </citation>
    <scope>NUCLEOTIDE SEQUENCE [LARGE SCALE GENOMIC DNA]</scope>
    <source>
        <strain evidence="3">DSM 17101</strain>
    </source>
</reference>
<feature type="region of interest" description="Disordered" evidence="1">
    <location>
        <begin position="1"/>
        <end position="40"/>
    </location>
</feature>
<sequence length="221" mass="23247">MRRISSHAASTSRADSPRDDDSGNSPPRARPSARHNAPEGLAQRGAAGFRMPSARTLLHHTYTTTAVGLMATGAHQAVTNVQRGDGTAAAQGVHMAQTGFTLLAGRAIAHLASPLLQEAVAAVRRMFAPQIDRNLLLGALNHVAATSEDDPDDMTHVTGRHTQQVVDHLADLADGVAGRTVVNVALRANNSRELVYLLLGLARGDDGQPVLSARATSSSHR</sequence>
<dbReference type="EMBL" id="FNJL01000022">
    <property type="protein sequence ID" value="SDP70826.1"/>
    <property type="molecule type" value="Genomic_DNA"/>
</dbReference>
<name>A0A1H0UYA0_9BURK</name>
<dbReference type="Proteomes" id="UP000199317">
    <property type="component" value="Unassembled WGS sequence"/>
</dbReference>
<evidence type="ECO:0000313" key="3">
    <source>
        <dbReference type="Proteomes" id="UP000199317"/>
    </source>
</evidence>
<proteinExistence type="predicted"/>
<dbReference type="AlphaFoldDB" id="A0A1H0UYA0"/>
<dbReference type="RefSeq" id="WP_192883901.1">
    <property type="nucleotide sequence ID" value="NZ_CP028290.1"/>
</dbReference>
<protein>
    <submittedName>
        <fullName evidence="2">Uncharacterized protein</fullName>
    </submittedName>
</protein>
<organism evidence="2 3">
    <name type="scientific">Paracidovorax cattleyae</name>
    <dbReference type="NCBI Taxonomy" id="80868"/>
    <lineage>
        <taxon>Bacteria</taxon>
        <taxon>Pseudomonadati</taxon>
        <taxon>Pseudomonadota</taxon>
        <taxon>Betaproteobacteria</taxon>
        <taxon>Burkholderiales</taxon>
        <taxon>Comamonadaceae</taxon>
        <taxon>Paracidovorax</taxon>
    </lineage>
</organism>
<accession>A0A1H0UYA0</accession>
<evidence type="ECO:0000256" key="1">
    <source>
        <dbReference type="SAM" id="MobiDB-lite"/>
    </source>
</evidence>